<comment type="caution">
    <text evidence="1">The sequence shown here is derived from an EMBL/GenBank/DDBJ whole genome shotgun (WGS) entry which is preliminary data.</text>
</comment>
<reference evidence="1 2" key="1">
    <citation type="journal article" date="2022" name="Allergy">
        <title>Genome assembly and annotation of Periplaneta americana reveal a comprehensive cockroach allergen profile.</title>
        <authorList>
            <person name="Wang L."/>
            <person name="Xiong Q."/>
            <person name="Saelim N."/>
            <person name="Wang L."/>
            <person name="Nong W."/>
            <person name="Wan A.T."/>
            <person name="Shi M."/>
            <person name="Liu X."/>
            <person name="Cao Q."/>
            <person name="Hui J.H.L."/>
            <person name="Sookrung N."/>
            <person name="Leung T.F."/>
            <person name="Tungtrongchitr A."/>
            <person name="Tsui S.K.W."/>
        </authorList>
    </citation>
    <scope>NUCLEOTIDE SEQUENCE [LARGE SCALE GENOMIC DNA]</scope>
    <source>
        <strain evidence="1">PWHHKU_190912</strain>
    </source>
</reference>
<name>A0ABQ8T5M8_PERAM</name>
<accession>A0ABQ8T5M8</accession>
<dbReference type="PANTHER" id="PTHR45913">
    <property type="entry name" value="EPM2A-INTERACTING PROTEIN 1"/>
    <property type="match status" value="1"/>
</dbReference>
<gene>
    <name evidence="1" type="ORF">ANN_11063</name>
</gene>
<dbReference type="EMBL" id="JAJSOF020000015">
    <property type="protein sequence ID" value="KAJ4441212.1"/>
    <property type="molecule type" value="Genomic_DNA"/>
</dbReference>
<evidence type="ECO:0000313" key="1">
    <source>
        <dbReference type="EMBL" id="KAJ4441212.1"/>
    </source>
</evidence>
<organism evidence="1 2">
    <name type="scientific">Periplaneta americana</name>
    <name type="common">American cockroach</name>
    <name type="synonym">Blatta americana</name>
    <dbReference type="NCBI Taxonomy" id="6978"/>
    <lineage>
        <taxon>Eukaryota</taxon>
        <taxon>Metazoa</taxon>
        <taxon>Ecdysozoa</taxon>
        <taxon>Arthropoda</taxon>
        <taxon>Hexapoda</taxon>
        <taxon>Insecta</taxon>
        <taxon>Pterygota</taxon>
        <taxon>Neoptera</taxon>
        <taxon>Polyneoptera</taxon>
        <taxon>Dictyoptera</taxon>
        <taxon>Blattodea</taxon>
        <taxon>Blattoidea</taxon>
        <taxon>Blattidae</taxon>
        <taxon>Blattinae</taxon>
        <taxon>Periplaneta</taxon>
    </lineage>
</organism>
<keyword evidence="2" id="KW-1185">Reference proteome</keyword>
<dbReference type="Proteomes" id="UP001148838">
    <property type="component" value="Unassembled WGS sequence"/>
</dbReference>
<dbReference type="PANTHER" id="PTHR45913:SF20">
    <property type="entry name" value="GENERAL TRANSCRIPTION FACTOR II-I REPEAT DOMAIN-CONTAINING PROTEIN 2"/>
    <property type="match status" value="1"/>
</dbReference>
<proteinExistence type="predicted"/>
<sequence length="296" mass="34214">MVGLCEEGNEPLGSLKAIYKEEAAWENFKWVCSNFLGMKKAPDFKNGIRKFLHSYKGLGCLMSLKVHFLHSHPEFFPENLAEESAVLASCMVSYELTKAKKLFMGGEVIKQCSLRMAEAFKEDKVVREFQSVPLSKQTVTRRIKDISTHLEEEVVFDKCIEHIELLISDFDRRFQDFEKLRPEMELFNNPMKCTMESQPPQLQLELCELQCDSSLNNIEATGVEFWRLLSQERYPLLRIWALKLCSSFSTKNKNKIVYPNLDSARRPIPHDNILSIPAPPLVLEELECDDPYLIKV</sequence>
<evidence type="ECO:0000313" key="2">
    <source>
        <dbReference type="Proteomes" id="UP001148838"/>
    </source>
</evidence>
<protein>
    <submittedName>
        <fullName evidence="1">Uncharacterized protein</fullName>
    </submittedName>
</protein>